<comment type="caution">
    <text evidence="2">The sequence shown here is derived from an EMBL/GenBank/DDBJ whole genome shotgun (WGS) entry which is preliminary data.</text>
</comment>
<dbReference type="InterPro" id="IPR027417">
    <property type="entry name" value="P-loop_NTPase"/>
</dbReference>
<evidence type="ECO:0000313" key="2">
    <source>
        <dbReference type="EMBL" id="MBE9117842.1"/>
    </source>
</evidence>
<dbReference type="Gene3D" id="3.40.50.300">
    <property type="entry name" value="P-loop containing nucleotide triphosphate hydrolases"/>
    <property type="match status" value="1"/>
</dbReference>
<dbReference type="AlphaFoldDB" id="A0A8J7IUR1"/>
<protein>
    <submittedName>
        <fullName evidence="2">Sulfotransferase</fullName>
    </submittedName>
</protein>
<dbReference type="Pfam" id="PF00685">
    <property type="entry name" value="Sulfotransfer_1"/>
    <property type="match status" value="1"/>
</dbReference>
<accession>A0A8J7IUR1</accession>
<proteinExistence type="predicted"/>
<sequence>MYENQLEHFIQRIDKKLLRYGLLGKQNWGAIDKVFIVSTGRTGTKFFAKFFSFFPSTLSLHEPNPSCLKLAVDYAQELVSYDTAVKTIEENRRVLGRSAKRLDAKLYIESNNRFFSLLKPLREVFPDAKIVYIVRDGRDYVRSGMARWWYTEEDRGSRLRADMFPSDPYASKWEEMSRFEKIAWRWQKKDGLINKNFQYLDNAIKVTFEDIFKSPDRKGLFEITRFIGIPDSEVQYHLDESKIGDKKVNTNRKEVIPKWQNWSDEMKHEFDAIAGEHMKLHYAYDLMS</sequence>
<dbReference type="Proteomes" id="UP000654482">
    <property type="component" value="Unassembled WGS sequence"/>
</dbReference>
<keyword evidence="3" id="KW-1185">Reference proteome</keyword>
<dbReference type="SUPFAM" id="SSF52540">
    <property type="entry name" value="P-loop containing nucleoside triphosphate hydrolases"/>
    <property type="match status" value="1"/>
</dbReference>
<dbReference type="GO" id="GO:0008146">
    <property type="term" value="F:sulfotransferase activity"/>
    <property type="evidence" value="ECO:0007669"/>
    <property type="project" value="InterPro"/>
</dbReference>
<evidence type="ECO:0000259" key="1">
    <source>
        <dbReference type="Pfam" id="PF00685"/>
    </source>
</evidence>
<evidence type="ECO:0000313" key="3">
    <source>
        <dbReference type="Proteomes" id="UP000654482"/>
    </source>
</evidence>
<gene>
    <name evidence="2" type="ORF">IQ249_18235</name>
</gene>
<reference evidence="2" key="1">
    <citation type="submission" date="2020-10" db="EMBL/GenBank/DDBJ databases">
        <authorList>
            <person name="Castelo-Branco R."/>
            <person name="Eusebio N."/>
            <person name="Adriana R."/>
            <person name="Vieira A."/>
            <person name="Brugerolle De Fraissinette N."/>
            <person name="Rezende De Castro R."/>
            <person name="Schneider M.P."/>
            <person name="Vasconcelos V."/>
            <person name="Leao P.N."/>
        </authorList>
    </citation>
    <scope>NUCLEOTIDE SEQUENCE</scope>
    <source>
        <strain evidence="2">LEGE 07157</strain>
    </source>
</reference>
<name>A0A8J7IUR1_9CYAN</name>
<dbReference type="InterPro" id="IPR000863">
    <property type="entry name" value="Sulfotransferase_dom"/>
</dbReference>
<dbReference type="EMBL" id="JADEWZ010000031">
    <property type="protein sequence ID" value="MBE9117842.1"/>
    <property type="molecule type" value="Genomic_DNA"/>
</dbReference>
<feature type="domain" description="Sulfotransferase" evidence="1">
    <location>
        <begin position="32"/>
        <end position="253"/>
    </location>
</feature>
<organism evidence="2 3">
    <name type="scientific">Lusitaniella coriacea LEGE 07157</name>
    <dbReference type="NCBI Taxonomy" id="945747"/>
    <lineage>
        <taxon>Bacteria</taxon>
        <taxon>Bacillati</taxon>
        <taxon>Cyanobacteriota</taxon>
        <taxon>Cyanophyceae</taxon>
        <taxon>Spirulinales</taxon>
        <taxon>Lusitaniellaceae</taxon>
        <taxon>Lusitaniella</taxon>
    </lineage>
</organism>